<evidence type="ECO:0000313" key="6">
    <source>
        <dbReference type="Proteomes" id="UP000008281"/>
    </source>
</evidence>
<sequence length="940" mass="111334">MSVLLSIFCLSCRKPYGNILILIAWIHLNITDEVSRRPRLGSCFHIICEECQNKRNDDTCQVCGKENAFVGNIQNYGLVGMWEDIVKSMSAEQYFENHVTKPKKVTYDRCSTQNCTGEVMRFCTTCAVACRLGKKNPNGSFGFFEVTRAIQVIDKCLTCIDCMEEIHQGHEFKKLSEIGMITEKMEKTNSLIHGVLLETKLNDEEEKKGRRFGLLTDQLYVYKRSALSHALIQQYDNMRNIEKQIMLANCVVNIHNPNLPEISEAKQKAFQLAKTVYEKTLKLKERRLIFEKEEIDLYRKFVHNLYEKSNDDKELKDLSDGYTWIAKKFEEISITHLEEEEIERIDEETDEKMARLVAICRENEPTDEENLEKFYKWRALKKEKKESEQELELSHRKLSDETRKFRNIFLDRYETLNEIEKEFISIGCSGELLPIAMTEASKLFLLEITDRSFVVDKALIAYIEGLNRDEDEGRSPLKGKCSHSICLLCYSMLTNSSDCPVCDEELTLKEPTLYEPTLNKSILKDANCLKLKMGEDNFSSIVENKRENLLRNTCSECSKENVKLRICVDCNKESGILMKKLEDRDWIVQYFPEDFTNIPSICSNCVFSKHEEHKTVNLQQIVNLKEVIACECYLKFSRRDNTRAGLYERRLRTYETWMTFYKLFTTDEINIFKELEDIPEEMKDLSRKFRLEIQKLVEEVVKQRNRELKFYQESVVSDIPKYEEMIEEAENETSREDMKNELSQLVEIREKIGMKMNEIQLGEIEIEEMDKEIVSRMEQLEESYKKGVLVLIEQSEESTFYRYQALLEEFQKTEECIKCEFELEEYNEKRKIISMKQEKFKEIQMRIEDLRKQKEQVVRENEAENQIFQWKKCQAFLQMELLEDEFKLNQSRINLLKQYERANYFELMRLKFFPLLPLDDLEKAAYDRFFSDFIYTFHSK</sequence>
<organism evidence="6">
    <name type="scientific">Caenorhabditis remanei</name>
    <name type="common">Caenorhabditis vulgaris</name>
    <dbReference type="NCBI Taxonomy" id="31234"/>
    <lineage>
        <taxon>Eukaryota</taxon>
        <taxon>Metazoa</taxon>
        <taxon>Ecdysozoa</taxon>
        <taxon>Nematoda</taxon>
        <taxon>Chromadorea</taxon>
        <taxon>Rhabditida</taxon>
        <taxon>Rhabditina</taxon>
        <taxon>Rhabditomorpha</taxon>
        <taxon>Rhabditoidea</taxon>
        <taxon>Rhabditidae</taxon>
        <taxon>Peloderinae</taxon>
        <taxon>Caenorhabditis</taxon>
    </lineage>
</organism>
<evidence type="ECO:0000313" key="5">
    <source>
        <dbReference type="EMBL" id="EFP09951.1"/>
    </source>
</evidence>
<evidence type="ECO:0000256" key="4">
    <source>
        <dbReference type="SAM" id="Coils"/>
    </source>
</evidence>
<keyword evidence="4" id="KW-0175">Coiled coil</keyword>
<keyword evidence="1" id="KW-0479">Metal-binding</keyword>
<keyword evidence="6" id="KW-1185">Reference proteome</keyword>
<evidence type="ECO:0000256" key="3">
    <source>
        <dbReference type="ARBA" id="ARBA00022833"/>
    </source>
</evidence>
<dbReference type="eggNOG" id="ENOG502TI0Z">
    <property type="taxonomic scope" value="Eukaryota"/>
</dbReference>
<name>E3NN29_CAERE</name>
<proteinExistence type="predicted"/>
<dbReference type="SUPFAM" id="SSF57850">
    <property type="entry name" value="RING/U-box"/>
    <property type="match status" value="1"/>
</dbReference>
<dbReference type="Proteomes" id="UP000008281">
    <property type="component" value="Unassembled WGS sequence"/>
</dbReference>
<keyword evidence="2" id="KW-0863">Zinc-finger</keyword>
<reference evidence="5" key="1">
    <citation type="submission" date="2007-07" db="EMBL/GenBank/DDBJ databases">
        <title>PCAP assembly of the Caenorhabditis remanei genome.</title>
        <authorList>
            <consortium name="The Caenorhabditis remanei Sequencing Consortium"/>
            <person name="Wilson R.K."/>
        </authorList>
    </citation>
    <scope>NUCLEOTIDE SEQUENCE [LARGE SCALE GENOMIC DNA]</scope>
    <source>
        <strain evidence="5">PB4641</strain>
    </source>
</reference>
<dbReference type="PROSITE" id="PS00518">
    <property type="entry name" value="ZF_RING_1"/>
    <property type="match status" value="1"/>
</dbReference>
<dbReference type="EMBL" id="DS269146">
    <property type="protein sequence ID" value="EFP09951.1"/>
    <property type="molecule type" value="Genomic_DNA"/>
</dbReference>
<evidence type="ECO:0000256" key="2">
    <source>
        <dbReference type="ARBA" id="ARBA00022771"/>
    </source>
</evidence>
<gene>
    <name evidence="5" type="ORF">CRE_10724</name>
</gene>
<dbReference type="AlphaFoldDB" id="E3NN29"/>
<protein>
    <submittedName>
        <fullName evidence="5">Uncharacterized protein</fullName>
    </submittedName>
</protein>
<dbReference type="HOGENOM" id="CLU_312220_0_0_1"/>
<dbReference type="InterPro" id="IPR017907">
    <property type="entry name" value="Znf_RING_CS"/>
</dbReference>
<accession>E3NN29</accession>
<keyword evidence="3" id="KW-0862">Zinc</keyword>
<evidence type="ECO:0000256" key="1">
    <source>
        <dbReference type="ARBA" id="ARBA00022723"/>
    </source>
</evidence>
<dbReference type="InParanoid" id="E3NN29"/>
<dbReference type="FunCoup" id="E3NN29">
    <property type="interactions" value="2"/>
</dbReference>
<dbReference type="GO" id="GO:0008270">
    <property type="term" value="F:zinc ion binding"/>
    <property type="evidence" value="ECO:0007669"/>
    <property type="project" value="UniProtKB-KW"/>
</dbReference>
<feature type="coiled-coil region" evidence="4">
    <location>
        <begin position="833"/>
        <end position="867"/>
    </location>
</feature>